<evidence type="ECO:0000313" key="6">
    <source>
        <dbReference type="EMBL" id="MDQ0118381.1"/>
    </source>
</evidence>
<name>A0ABT9UFH2_9MICC</name>
<proteinExistence type="predicted"/>
<dbReference type="Pfam" id="PF00440">
    <property type="entry name" value="TetR_N"/>
    <property type="match status" value="1"/>
</dbReference>
<evidence type="ECO:0000256" key="4">
    <source>
        <dbReference type="PROSITE-ProRule" id="PRU00335"/>
    </source>
</evidence>
<dbReference type="PANTHER" id="PTHR30055:SF148">
    <property type="entry name" value="TETR-FAMILY TRANSCRIPTIONAL REGULATOR"/>
    <property type="match status" value="1"/>
</dbReference>
<keyword evidence="2 4" id="KW-0238">DNA-binding</keyword>
<dbReference type="InterPro" id="IPR011075">
    <property type="entry name" value="TetR_C"/>
</dbReference>
<reference evidence="6 7" key="1">
    <citation type="submission" date="2023-07" db="EMBL/GenBank/DDBJ databases">
        <title>Sorghum-associated microbial communities from plants grown in Nebraska, USA.</title>
        <authorList>
            <person name="Schachtman D."/>
        </authorList>
    </citation>
    <scope>NUCLEOTIDE SEQUENCE [LARGE SCALE GENOMIC DNA]</scope>
    <source>
        <strain evidence="6 7">DS994</strain>
    </source>
</reference>
<feature type="domain" description="HTH tetR-type" evidence="5">
    <location>
        <begin position="18"/>
        <end position="78"/>
    </location>
</feature>
<dbReference type="Gene3D" id="1.10.10.60">
    <property type="entry name" value="Homeodomain-like"/>
    <property type="match status" value="1"/>
</dbReference>
<dbReference type="PROSITE" id="PS50977">
    <property type="entry name" value="HTH_TETR_2"/>
    <property type="match status" value="1"/>
</dbReference>
<feature type="DNA-binding region" description="H-T-H motif" evidence="4">
    <location>
        <begin position="41"/>
        <end position="60"/>
    </location>
</feature>
<evidence type="ECO:0000256" key="2">
    <source>
        <dbReference type="ARBA" id="ARBA00023125"/>
    </source>
</evidence>
<dbReference type="InterPro" id="IPR050109">
    <property type="entry name" value="HTH-type_TetR-like_transc_reg"/>
</dbReference>
<organism evidence="6 7">
    <name type="scientific">Pseudarthrobacter defluvii</name>
    <dbReference type="NCBI Taxonomy" id="410837"/>
    <lineage>
        <taxon>Bacteria</taxon>
        <taxon>Bacillati</taxon>
        <taxon>Actinomycetota</taxon>
        <taxon>Actinomycetes</taxon>
        <taxon>Micrococcales</taxon>
        <taxon>Micrococcaceae</taxon>
        <taxon>Pseudarthrobacter</taxon>
    </lineage>
</organism>
<dbReference type="InterPro" id="IPR001647">
    <property type="entry name" value="HTH_TetR"/>
</dbReference>
<dbReference type="EMBL" id="JAUSSY010000005">
    <property type="protein sequence ID" value="MDQ0118381.1"/>
    <property type="molecule type" value="Genomic_DNA"/>
</dbReference>
<evidence type="ECO:0000313" key="7">
    <source>
        <dbReference type="Proteomes" id="UP001226389"/>
    </source>
</evidence>
<comment type="caution">
    <text evidence="6">The sequence shown here is derived from an EMBL/GenBank/DDBJ whole genome shotgun (WGS) entry which is preliminary data.</text>
</comment>
<dbReference type="InterPro" id="IPR036271">
    <property type="entry name" value="Tet_transcr_reg_TetR-rel_C_sf"/>
</dbReference>
<dbReference type="SUPFAM" id="SSF48498">
    <property type="entry name" value="Tetracyclin repressor-like, C-terminal domain"/>
    <property type="match status" value="1"/>
</dbReference>
<dbReference type="RefSeq" id="WP_307489355.1">
    <property type="nucleotide sequence ID" value="NZ_JAUSSY010000005.1"/>
</dbReference>
<dbReference type="Gene3D" id="1.10.357.10">
    <property type="entry name" value="Tetracycline Repressor, domain 2"/>
    <property type="match status" value="1"/>
</dbReference>
<dbReference type="Pfam" id="PF16859">
    <property type="entry name" value="TetR_C_11"/>
    <property type="match status" value="1"/>
</dbReference>
<gene>
    <name evidence="6" type="ORF">J2T22_001559</name>
</gene>
<keyword evidence="3" id="KW-0804">Transcription</keyword>
<evidence type="ECO:0000259" key="5">
    <source>
        <dbReference type="PROSITE" id="PS50977"/>
    </source>
</evidence>
<evidence type="ECO:0000256" key="3">
    <source>
        <dbReference type="ARBA" id="ARBA00023163"/>
    </source>
</evidence>
<dbReference type="SUPFAM" id="SSF46689">
    <property type="entry name" value="Homeodomain-like"/>
    <property type="match status" value="1"/>
</dbReference>
<keyword evidence="7" id="KW-1185">Reference proteome</keyword>
<sequence>MADSMRRTLGVQKGARSSQVVKAVLSATTAELSRGGYAGLTIEAVAKAAGVNRTTVYRRWPTRAALLAAVLEPLLARYDVVPDTGSSCHDLSVLLQTVRDNAELPEGQAFTEASRSTSAELQDLMSAALHRALAPFHAVLTRAVERAEIEPEQRDLIAQLAFFGAVMWTQTHPKPLTDAECDDMAQLLLPAAADAGTR</sequence>
<evidence type="ECO:0000256" key="1">
    <source>
        <dbReference type="ARBA" id="ARBA00023015"/>
    </source>
</evidence>
<accession>A0ABT9UFH2</accession>
<dbReference type="PANTHER" id="PTHR30055">
    <property type="entry name" value="HTH-TYPE TRANSCRIPTIONAL REGULATOR RUTR"/>
    <property type="match status" value="1"/>
</dbReference>
<dbReference type="InterPro" id="IPR009057">
    <property type="entry name" value="Homeodomain-like_sf"/>
</dbReference>
<dbReference type="Proteomes" id="UP001226389">
    <property type="component" value="Unassembled WGS sequence"/>
</dbReference>
<keyword evidence="1" id="KW-0805">Transcription regulation</keyword>
<protein>
    <submittedName>
        <fullName evidence="6">AcrR family transcriptional regulator</fullName>
    </submittedName>
</protein>